<dbReference type="Pfam" id="PF00356">
    <property type="entry name" value="LacI"/>
    <property type="match status" value="1"/>
</dbReference>
<dbReference type="AlphaFoldDB" id="A0A317CD42"/>
<evidence type="ECO:0000313" key="6">
    <source>
        <dbReference type="Proteomes" id="UP000245506"/>
    </source>
</evidence>
<dbReference type="EMBL" id="QGKL01000042">
    <property type="protein sequence ID" value="PWQ94022.1"/>
    <property type="molecule type" value="Genomic_DNA"/>
</dbReference>
<keyword evidence="2" id="KW-0238">DNA-binding</keyword>
<evidence type="ECO:0000256" key="1">
    <source>
        <dbReference type="ARBA" id="ARBA00023015"/>
    </source>
</evidence>
<dbReference type="PANTHER" id="PTHR30146:SF33">
    <property type="entry name" value="TRANSCRIPTIONAL REGULATOR"/>
    <property type="match status" value="1"/>
</dbReference>
<name>A0A317CD42_9GAMM</name>
<dbReference type="PROSITE" id="PS50932">
    <property type="entry name" value="HTH_LACI_2"/>
    <property type="match status" value="1"/>
</dbReference>
<keyword evidence="6" id="KW-1185">Reference proteome</keyword>
<dbReference type="GO" id="GO:0003700">
    <property type="term" value="F:DNA-binding transcription factor activity"/>
    <property type="evidence" value="ECO:0007669"/>
    <property type="project" value="TreeGrafter"/>
</dbReference>
<reference evidence="5 6" key="1">
    <citation type="submission" date="2018-05" db="EMBL/GenBank/DDBJ databases">
        <title>Leucothrix arctica sp. nov., isolated from Arctic seawater.</title>
        <authorList>
            <person name="Choi A."/>
            <person name="Baek K."/>
        </authorList>
    </citation>
    <scope>NUCLEOTIDE SEQUENCE [LARGE SCALE GENOMIC DNA]</scope>
    <source>
        <strain evidence="5 6">IMCC9719</strain>
    </source>
</reference>
<evidence type="ECO:0000313" key="5">
    <source>
        <dbReference type="EMBL" id="PWQ94022.1"/>
    </source>
</evidence>
<dbReference type="InterPro" id="IPR046335">
    <property type="entry name" value="LacI/GalR-like_sensor"/>
</dbReference>
<sequence>MSDVAKLAGVSPMTVSRALRPNASASESTRKKIREAADQLGYVLDSTAAGLSSRKTGFVAVTIPSINNANFANTIRGLNEGLQDSGLQVLLGFTDYNIKEEERLVEAFLRRRPEAIVVTGGVHTERCRRYLAASGVPVIEIWDLPSSPIEHSVGFSNVKAGRAMANYLVDKGYKNIGFIGGNTKQDARGSDRCEGFAEVLEERGLSTERLRISEEPVRNMAQGAAAMDYLIDKHPDTQAVMCASDLSAFGAMMSCQRRGLKVPEDIAIAGFGGYDISANAIPQITTLEAGDYQIGTETAKVILSQLADDNDETEERAPQRIKIATQLLERESTSPK</sequence>
<dbReference type="PANTHER" id="PTHR30146">
    <property type="entry name" value="LACI-RELATED TRANSCRIPTIONAL REPRESSOR"/>
    <property type="match status" value="1"/>
</dbReference>
<comment type="caution">
    <text evidence="5">The sequence shown here is derived from an EMBL/GenBank/DDBJ whole genome shotgun (WGS) entry which is preliminary data.</text>
</comment>
<evidence type="ECO:0000256" key="3">
    <source>
        <dbReference type="ARBA" id="ARBA00023163"/>
    </source>
</evidence>
<organism evidence="5 6">
    <name type="scientific">Leucothrix arctica</name>
    <dbReference type="NCBI Taxonomy" id="1481894"/>
    <lineage>
        <taxon>Bacteria</taxon>
        <taxon>Pseudomonadati</taxon>
        <taxon>Pseudomonadota</taxon>
        <taxon>Gammaproteobacteria</taxon>
        <taxon>Thiotrichales</taxon>
        <taxon>Thiotrichaceae</taxon>
        <taxon>Leucothrix</taxon>
    </lineage>
</organism>
<dbReference type="Gene3D" id="1.10.260.40">
    <property type="entry name" value="lambda repressor-like DNA-binding domains"/>
    <property type="match status" value="1"/>
</dbReference>
<evidence type="ECO:0000259" key="4">
    <source>
        <dbReference type="PROSITE" id="PS50932"/>
    </source>
</evidence>
<keyword evidence="3" id="KW-0804">Transcription</keyword>
<feature type="domain" description="HTH lacI-type" evidence="4">
    <location>
        <begin position="1"/>
        <end position="53"/>
    </location>
</feature>
<accession>A0A317CD42</accession>
<dbReference type="PROSITE" id="PS00356">
    <property type="entry name" value="HTH_LACI_1"/>
    <property type="match status" value="1"/>
</dbReference>
<dbReference type="InterPro" id="IPR028082">
    <property type="entry name" value="Peripla_BP_I"/>
</dbReference>
<dbReference type="SMART" id="SM00354">
    <property type="entry name" value="HTH_LACI"/>
    <property type="match status" value="1"/>
</dbReference>
<dbReference type="Gene3D" id="3.40.50.2300">
    <property type="match status" value="2"/>
</dbReference>
<keyword evidence="1" id="KW-0805">Transcription regulation</keyword>
<dbReference type="SUPFAM" id="SSF53822">
    <property type="entry name" value="Periplasmic binding protein-like I"/>
    <property type="match status" value="1"/>
</dbReference>
<dbReference type="CDD" id="cd01392">
    <property type="entry name" value="HTH_LacI"/>
    <property type="match status" value="1"/>
</dbReference>
<dbReference type="InterPro" id="IPR010982">
    <property type="entry name" value="Lambda_DNA-bd_dom_sf"/>
</dbReference>
<dbReference type="Proteomes" id="UP000245506">
    <property type="component" value="Unassembled WGS sequence"/>
</dbReference>
<dbReference type="GO" id="GO:0000976">
    <property type="term" value="F:transcription cis-regulatory region binding"/>
    <property type="evidence" value="ECO:0007669"/>
    <property type="project" value="TreeGrafter"/>
</dbReference>
<proteinExistence type="predicted"/>
<dbReference type="SUPFAM" id="SSF47413">
    <property type="entry name" value="lambda repressor-like DNA-binding domains"/>
    <property type="match status" value="1"/>
</dbReference>
<dbReference type="Pfam" id="PF13377">
    <property type="entry name" value="Peripla_BP_3"/>
    <property type="match status" value="1"/>
</dbReference>
<dbReference type="InterPro" id="IPR000843">
    <property type="entry name" value="HTH_LacI"/>
</dbReference>
<evidence type="ECO:0000256" key="2">
    <source>
        <dbReference type="ARBA" id="ARBA00023125"/>
    </source>
</evidence>
<protein>
    <submittedName>
        <fullName evidence="5">LacI family transcriptional regulator</fullName>
    </submittedName>
</protein>
<dbReference type="CDD" id="cd01575">
    <property type="entry name" value="PBP1_GntR"/>
    <property type="match status" value="1"/>
</dbReference>
<gene>
    <name evidence="5" type="ORF">DKT75_20445</name>
</gene>
<dbReference type="OrthoDB" id="5621819at2"/>